<protein>
    <submittedName>
        <fullName evidence="2">Aminodeoxychorismate synthase, component I</fullName>
    </submittedName>
</protein>
<reference evidence="2 3" key="1">
    <citation type="submission" date="2017-08" db="EMBL/GenBank/DDBJ databases">
        <title>Halovibrio sewagensis sp. nov., isolated from wastewater of high salinity.</title>
        <authorList>
            <person name="Dong X."/>
            <person name="Zhang G."/>
        </authorList>
    </citation>
    <scope>NUCLEOTIDE SEQUENCE [LARGE SCALE GENOMIC DNA]</scope>
    <source>
        <strain evidence="2 3">YL5-2</strain>
    </source>
</reference>
<sequence>MTALPRFRETCYRCADHTAGLSQRARRAPDDGYGWLPLKLGFVSYGDGEMELPTRRPSPSPLIQVNEYDWLILYRPETGALELRIHQDCPPGRRQYIHGRLNALTGAHRPTQKARFHLTSGFAALQSRADYMERIRRIHDYIHAGDVYQVNYAQPFRAHYEGHPIHAFQALHRANPGPCSAYFDTGVNRILSLSPERFLRVQRGQVETRPIKGTRARGSTPEEDRKLADALLKSPKDRAENLMIVDLLRNDLGRCCRIGSVRAEPLFALETFANVHHLVSCITGELAPGLSPLDLLLNAFPGGSITGAPKRRAMEVIRELEEEPRGVYCGSFFHWTPCNGFDSTIAIRTLECRDGEITCFGGGGIVADSEPEAEYQESITKIRLFMDVLEAMT</sequence>
<dbReference type="AlphaFoldDB" id="A0A2A2F9M7"/>
<dbReference type="InterPro" id="IPR005802">
    <property type="entry name" value="ADC_synth_comp_1"/>
</dbReference>
<dbReference type="NCBIfam" id="TIGR00553">
    <property type="entry name" value="pabB"/>
    <property type="match status" value="1"/>
</dbReference>
<dbReference type="GO" id="GO:0046820">
    <property type="term" value="F:4-amino-4-deoxychorismate synthase activity"/>
    <property type="evidence" value="ECO:0007669"/>
    <property type="project" value="TreeGrafter"/>
</dbReference>
<evidence type="ECO:0000313" key="3">
    <source>
        <dbReference type="Proteomes" id="UP000218896"/>
    </source>
</evidence>
<dbReference type="EMBL" id="NSKD01000002">
    <property type="protein sequence ID" value="PAU81434.1"/>
    <property type="molecule type" value="Genomic_DNA"/>
</dbReference>
<dbReference type="InterPro" id="IPR015890">
    <property type="entry name" value="Chorismate_C"/>
</dbReference>
<feature type="domain" description="Chorismate-utilising enzyme C-terminal" evidence="1">
    <location>
        <begin position="128"/>
        <end position="381"/>
    </location>
</feature>
<evidence type="ECO:0000313" key="2">
    <source>
        <dbReference type="EMBL" id="PAU81434.1"/>
    </source>
</evidence>
<dbReference type="InterPro" id="IPR005801">
    <property type="entry name" value="ADC_synthase"/>
</dbReference>
<dbReference type="SUPFAM" id="SSF56322">
    <property type="entry name" value="ADC synthase"/>
    <property type="match status" value="1"/>
</dbReference>
<name>A0A2A2F9M7_9GAMM</name>
<gene>
    <name evidence="2" type="primary">pabB</name>
    <name evidence="2" type="ORF">CK501_05325</name>
</gene>
<dbReference type="Proteomes" id="UP000218896">
    <property type="component" value="Unassembled WGS sequence"/>
</dbReference>
<comment type="caution">
    <text evidence="2">The sequence shown here is derived from an EMBL/GenBank/DDBJ whole genome shotgun (WGS) entry which is preliminary data.</text>
</comment>
<proteinExistence type="predicted"/>
<accession>A0A2A2F9M7</accession>
<dbReference type="Gene3D" id="3.60.120.10">
    <property type="entry name" value="Anthranilate synthase"/>
    <property type="match status" value="1"/>
</dbReference>
<evidence type="ECO:0000259" key="1">
    <source>
        <dbReference type="Pfam" id="PF00425"/>
    </source>
</evidence>
<dbReference type="PANTHER" id="PTHR11236:SF50">
    <property type="entry name" value="AMINODEOXYCHORISMATE SYNTHASE COMPONENT 1"/>
    <property type="match status" value="1"/>
</dbReference>
<dbReference type="GO" id="GO:0000162">
    <property type="term" value="P:L-tryptophan biosynthetic process"/>
    <property type="evidence" value="ECO:0007669"/>
    <property type="project" value="TreeGrafter"/>
</dbReference>
<dbReference type="Pfam" id="PF00425">
    <property type="entry name" value="Chorismate_bind"/>
    <property type="match status" value="1"/>
</dbReference>
<dbReference type="InterPro" id="IPR019999">
    <property type="entry name" value="Anth_synth_I-like"/>
</dbReference>
<dbReference type="GO" id="GO:0009396">
    <property type="term" value="P:folic acid-containing compound biosynthetic process"/>
    <property type="evidence" value="ECO:0007669"/>
    <property type="project" value="InterPro"/>
</dbReference>
<organism evidence="2 3">
    <name type="scientific">Halovibrio salipaludis</name>
    <dbReference type="NCBI Taxonomy" id="2032626"/>
    <lineage>
        <taxon>Bacteria</taxon>
        <taxon>Pseudomonadati</taxon>
        <taxon>Pseudomonadota</taxon>
        <taxon>Gammaproteobacteria</taxon>
        <taxon>Oceanospirillales</taxon>
        <taxon>Halomonadaceae</taxon>
        <taxon>Halovibrio</taxon>
    </lineage>
</organism>
<dbReference type="PANTHER" id="PTHR11236">
    <property type="entry name" value="AMINOBENZOATE/ANTHRANILATE SYNTHASE"/>
    <property type="match status" value="1"/>
</dbReference>
<keyword evidence="3" id="KW-1185">Reference proteome</keyword>
<dbReference type="OrthoDB" id="9803598at2"/>
<dbReference type="PRINTS" id="PR00095">
    <property type="entry name" value="ANTSNTHASEI"/>
</dbReference>